<reference evidence="1 2" key="1">
    <citation type="journal article" date="2019" name="Sci. Rep.">
        <title>Orb-weaving spider Araneus ventricosus genome elucidates the spidroin gene catalogue.</title>
        <authorList>
            <person name="Kono N."/>
            <person name="Nakamura H."/>
            <person name="Ohtoshi R."/>
            <person name="Moran D.A.P."/>
            <person name="Shinohara A."/>
            <person name="Yoshida Y."/>
            <person name="Fujiwara M."/>
            <person name="Mori M."/>
            <person name="Tomita M."/>
            <person name="Arakawa K."/>
        </authorList>
    </citation>
    <scope>NUCLEOTIDE SEQUENCE [LARGE SCALE GENOMIC DNA]</scope>
</reference>
<organism evidence="1 2">
    <name type="scientific">Araneus ventricosus</name>
    <name type="common">Orbweaver spider</name>
    <name type="synonym">Epeira ventricosa</name>
    <dbReference type="NCBI Taxonomy" id="182803"/>
    <lineage>
        <taxon>Eukaryota</taxon>
        <taxon>Metazoa</taxon>
        <taxon>Ecdysozoa</taxon>
        <taxon>Arthropoda</taxon>
        <taxon>Chelicerata</taxon>
        <taxon>Arachnida</taxon>
        <taxon>Araneae</taxon>
        <taxon>Araneomorphae</taxon>
        <taxon>Entelegynae</taxon>
        <taxon>Araneoidea</taxon>
        <taxon>Araneidae</taxon>
        <taxon>Araneus</taxon>
    </lineage>
</organism>
<comment type="caution">
    <text evidence="1">The sequence shown here is derived from an EMBL/GenBank/DDBJ whole genome shotgun (WGS) entry which is preliminary data.</text>
</comment>
<dbReference type="EMBL" id="BGPR01004450">
    <property type="protein sequence ID" value="GBM99821.1"/>
    <property type="molecule type" value="Genomic_DNA"/>
</dbReference>
<protein>
    <submittedName>
        <fullName evidence="1">Uncharacterized protein</fullName>
    </submittedName>
</protein>
<evidence type="ECO:0000313" key="1">
    <source>
        <dbReference type="EMBL" id="GBM99821.1"/>
    </source>
</evidence>
<dbReference type="AlphaFoldDB" id="A0A4Y2KBU8"/>
<keyword evidence="2" id="KW-1185">Reference proteome</keyword>
<name>A0A4Y2KBU8_ARAVE</name>
<gene>
    <name evidence="1" type="ORF">AVEN_121187_1</name>
</gene>
<sequence length="87" mass="9948">MVCLRLVRSVNLLDKINPKDAILFYPSGASNSTTHLDLDVLKFEKWFVVRLVDRCQFLDKINPKDDLPVYHPCTVISTNVELDASEI</sequence>
<dbReference type="Proteomes" id="UP000499080">
    <property type="component" value="Unassembled WGS sequence"/>
</dbReference>
<accession>A0A4Y2KBU8</accession>
<proteinExistence type="predicted"/>
<evidence type="ECO:0000313" key="2">
    <source>
        <dbReference type="Proteomes" id="UP000499080"/>
    </source>
</evidence>